<dbReference type="PATRIC" id="fig|1224163.3.peg.1993"/>
<dbReference type="Proteomes" id="UP000015388">
    <property type="component" value="Chromosome"/>
</dbReference>
<dbReference type="HOGENOM" id="CLU_026086_0_0_11"/>
<dbReference type="InterPro" id="IPR002711">
    <property type="entry name" value="HNH"/>
</dbReference>
<gene>
    <name evidence="2" type="ORF">B841_09885</name>
</gene>
<dbReference type="RefSeq" id="WP_020935382.1">
    <property type="nucleotide sequence ID" value="NC_021915.1"/>
</dbReference>
<dbReference type="GO" id="GO:0003676">
    <property type="term" value="F:nucleic acid binding"/>
    <property type="evidence" value="ECO:0007669"/>
    <property type="project" value="InterPro"/>
</dbReference>
<dbReference type="GO" id="GO:0004519">
    <property type="term" value="F:endonuclease activity"/>
    <property type="evidence" value="ECO:0007669"/>
    <property type="project" value="InterPro"/>
</dbReference>
<evidence type="ECO:0000313" key="2">
    <source>
        <dbReference type="EMBL" id="AGS35449.1"/>
    </source>
</evidence>
<dbReference type="AlphaFoldDB" id="S5SW54"/>
<dbReference type="eggNOG" id="COG1403">
    <property type="taxonomic scope" value="Bacteria"/>
</dbReference>
<dbReference type="Gene3D" id="1.10.30.50">
    <property type="match status" value="1"/>
</dbReference>
<name>S5SW54_9CORY</name>
<proteinExistence type="predicted"/>
<dbReference type="SMART" id="SM00507">
    <property type="entry name" value="HNHc"/>
    <property type="match status" value="1"/>
</dbReference>
<evidence type="ECO:0000259" key="1">
    <source>
        <dbReference type="SMART" id="SM00507"/>
    </source>
</evidence>
<reference evidence="2 3" key="1">
    <citation type="submission" date="2012-11" db="EMBL/GenBank/DDBJ databases">
        <title>The complete genome sequence of Corynebacterium maris Coryn-1 (=DSM 45190).</title>
        <authorList>
            <person name="Schaffert L."/>
            <person name="Albersmeier A."/>
            <person name="Kalinowski J."/>
            <person name="Ruckert C."/>
        </authorList>
    </citation>
    <scope>NUCLEOTIDE SEQUENCE [LARGE SCALE GENOMIC DNA]</scope>
    <source>
        <strain evidence="3">Coryn-1</strain>
    </source>
</reference>
<feature type="domain" description="HNH nuclease" evidence="1">
    <location>
        <begin position="317"/>
        <end position="369"/>
    </location>
</feature>
<protein>
    <recommendedName>
        <fullName evidence="1">HNH nuclease domain-containing protein</fullName>
    </recommendedName>
</protein>
<dbReference type="STRING" id="1224163.B841_09885"/>
<dbReference type="KEGG" id="cmd:B841_09885"/>
<dbReference type="EMBL" id="CP003924">
    <property type="protein sequence ID" value="AGS35449.1"/>
    <property type="molecule type" value="Genomic_DNA"/>
</dbReference>
<dbReference type="Pfam" id="PF01844">
    <property type="entry name" value="HNH"/>
    <property type="match status" value="1"/>
</dbReference>
<accession>S5SW54</accession>
<dbReference type="OrthoDB" id="4752861at2"/>
<dbReference type="CDD" id="cd00085">
    <property type="entry name" value="HNHc"/>
    <property type="match status" value="1"/>
</dbReference>
<organism evidence="2 3">
    <name type="scientific">Corynebacterium maris DSM 45190</name>
    <dbReference type="NCBI Taxonomy" id="1224163"/>
    <lineage>
        <taxon>Bacteria</taxon>
        <taxon>Bacillati</taxon>
        <taxon>Actinomycetota</taxon>
        <taxon>Actinomycetes</taxon>
        <taxon>Mycobacteriales</taxon>
        <taxon>Corynebacteriaceae</taxon>
        <taxon>Corynebacterium</taxon>
    </lineage>
</organism>
<dbReference type="InterPro" id="IPR003615">
    <property type="entry name" value="HNH_nuc"/>
</dbReference>
<dbReference type="GO" id="GO:0008270">
    <property type="term" value="F:zinc ion binding"/>
    <property type="evidence" value="ECO:0007669"/>
    <property type="project" value="InterPro"/>
</dbReference>
<sequence length="421" mass="45598">MTTLPASLTDTALVSTLADSHEEMTRSKALFLLALAEFHARGLARDHGAPNTVIWLLRHCDVRESTAFEYLRVGTQLSAFELAAQAFLAGRVSYSKIRVLLRHLTADNEPELVALAGQMTLRELEQALAGRENAAPAPPADRFRVIVDDETGWVRFHGELNPVLGAELLAALKIAELANLRDLADIDPAVLDDAERLDAALAEAEDTPVEVEAVDEATGVDLSTTNFGVPTRNALLSALTGMIQMTRSRPTNKLRTPGAQVNLTVTEDGHAYLPTQPAAPASALVAAVLGGEIRAHLLDEKGVHLTLGRGRRLVSDGQVRALMTRWNHQCAMPGCNHTRFLEFHHLHEWSAGGPTDLWNLVPLCSACHALVTVGRVRVEIDPADTGLMRFRFPGGHSFVSRNRGTPIRLGTHFAAAHRAAA</sequence>
<evidence type="ECO:0000313" key="3">
    <source>
        <dbReference type="Proteomes" id="UP000015388"/>
    </source>
</evidence>
<keyword evidence="3" id="KW-1185">Reference proteome</keyword>